<keyword evidence="2" id="KW-1185">Reference proteome</keyword>
<dbReference type="InterPro" id="IPR024079">
    <property type="entry name" value="MetalloPept_cat_dom_sf"/>
</dbReference>
<evidence type="ECO:0000313" key="1">
    <source>
        <dbReference type="EMBL" id="KAL1844653.1"/>
    </source>
</evidence>
<dbReference type="Gene3D" id="3.40.390.10">
    <property type="entry name" value="Collagenase (Catalytic Domain)"/>
    <property type="match status" value="1"/>
</dbReference>
<dbReference type="Proteomes" id="UP001586593">
    <property type="component" value="Unassembled WGS sequence"/>
</dbReference>
<organism evidence="1 2">
    <name type="scientific">Phialemonium thermophilum</name>
    <dbReference type="NCBI Taxonomy" id="223376"/>
    <lineage>
        <taxon>Eukaryota</taxon>
        <taxon>Fungi</taxon>
        <taxon>Dikarya</taxon>
        <taxon>Ascomycota</taxon>
        <taxon>Pezizomycotina</taxon>
        <taxon>Sordariomycetes</taxon>
        <taxon>Sordariomycetidae</taxon>
        <taxon>Cephalothecales</taxon>
        <taxon>Cephalothecaceae</taxon>
        <taxon>Phialemonium</taxon>
    </lineage>
</organism>
<sequence>MNTRLSGPHAAIHDEFWCTDAWLTPTDPEGRRNALPNLLWDNRPTRPDALKDGWVNVGDDGTCDGDTSAFTITHIWGGDIDVITFCQDRFAQWDQDQAQGRTVQDLCAAAQPQGTALDAVVGGKLATVMVHEFTHSLNLVQQKPTDTGESPISESLSVYIYLSIHPSIRLSIHLSIYPSIYLQTYAWPADSRAADQTCPGTTDRPAYGFGCIAALGRDKSQLAINNAGTLPNACSLVLVPRWRLLTDCPRPQTATPTLPQVGSFRPLSEVMHLLTRAYSRLLPEEQLVQWFRAAALVGGVSCRKSRWETRSAWDPRGALLRAAKLEKQHLVNATLYSVESLLSSRILCVT</sequence>
<comment type="caution">
    <text evidence="1">The sequence shown here is derived from an EMBL/GenBank/DDBJ whole genome shotgun (WGS) entry which is preliminary data.</text>
</comment>
<reference evidence="1 2" key="1">
    <citation type="journal article" date="2024" name="Commun. Biol.">
        <title>Comparative genomic analysis of thermophilic fungi reveals convergent evolutionary adaptations and gene losses.</title>
        <authorList>
            <person name="Steindorff A.S."/>
            <person name="Aguilar-Pontes M.V."/>
            <person name="Robinson A.J."/>
            <person name="Andreopoulos B."/>
            <person name="LaButti K."/>
            <person name="Kuo A."/>
            <person name="Mondo S."/>
            <person name="Riley R."/>
            <person name="Otillar R."/>
            <person name="Haridas S."/>
            <person name="Lipzen A."/>
            <person name="Grimwood J."/>
            <person name="Schmutz J."/>
            <person name="Clum A."/>
            <person name="Reid I.D."/>
            <person name="Moisan M.C."/>
            <person name="Butler G."/>
            <person name="Nguyen T.T.M."/>
            <person name="Dewar K."/>
            <person name="Conant G."/>
            <person name="Drula E."/>
            <person name="Henrissat B."/>
            <person name="Hansel C."/>
            <person name="Singer S."/>
            <person name="Hutchinson M.I."/>
            <person name="de Vries R.P."/>
            <person name="Natvig D.O."/>
            <person name="Powell A.J."/>
            <person name="Tsang A."/>
            <person name="Grigoriev I.V."/>
        </authorList>
    </citation>
    <scope>NUCLEOTIDE SEQUENCE [LARGE SCALE GENOMIC DNA]</scope>
    <source>
        <strain evidence="1 2">ATCC 24622</strain>
    </source>
</reference>
<gene>
    <name evidence="1" type="ORF">VTK73DRAFT_2094</name>
</gene>
<accession>A0ABR3VSK1</accession>
<proteinExistence type="predicted"/>
<name>A0ABR3VSK1_9PEZI</name>
<evidence type="ECO:0000313" key="2">
    <source>
        <dbReference type="Proteomes" id="UP001586593"/>
    </source>
</evidence>
<protein>
    <submittedName>
        <fullName evidence="1">Uncharacterized protein</fullName>
    </submittedName>
</protein>
<dbReference type="EMBL" id="JAZHXJ010001560">
    <property type="protein sequence ID" value="KAL1844653.1"/>
    <property type="molecule type" value="Genomic_DNA"/>
</dbReference>